<dbReference type="Gene3D" id="3.10.170.10">
    <property type="match status" value="1"/>
</dbReference>
<comment type="subcellular location">
    <subcellularLocation>
        <location evidence="7">Secreted</location>
    </subcellularLocation>
</comment>
<keyword evidence="11" id="KW-1185">Reference proteome</keyword>
<sequence length="528" mass="57971">MVILPIQNGEKKEIVSALKYDIFTTKPLSRKTIYVDAVTGKIRLKKNRIHQQDVPAQGVSIYDGMVPFIANQNGSQYYLQSTSLGVFMATQDRNNTPGLNANTVISNSTTFTNKNDAVQVHYGVEATYNYYKTKHNRNSYDGNNAPIFAFARDVGLGTGNAYWNGSSMNFGSGLGHPERKSMTTVDIVGHEFTHGVIEHSADLFYQGESGALNESFANIFGALVKNEKTGNIDWEIGRGVNRYVVNGGLRNMQFPQVYNHPQFYYGDNWADVNSAYDYGGVHINSGVQNRWFYLISQGENVTNEVNNYYSISGIGLDKAAAIAYRNLTVYLSPNSNFHDSRAGSIAAARDLYGIGSAEEIAVTDAWWAVGVGPAYGNTELVCNSGDLSVEITFDSKPEDIFFIVLKDDGTVYQSTTAGSFASHAPGSTFTYLLTPQISRGSLTFHAYDMSGDGFDSGGLNGNMKLIDNTTGQVLHQFEDFGFSEGIEFCVNRAGTRVFDLENPVGPTFLNVSNVTSTSADFENRYSNR</sequence>
<comment type="function">
    <text evidence="7">Extracellular zinc metalloprotease.</text>
</comment>
<name>A0ABV8AI94_9FLAO</name>
<dbReference type="InterPro" id="IPR027268">
    <property type="entry name" value="Peptidase_M4/M1_CTD_sf"/>
</dbReference>
<dbReference type="EMBL" id="JBHSAT010000007">
    <property type="protein sequence ID" value="MFC3877718.1"/>
    <property type="molecule type" value="Genomic_DNA"/>
</dbReference>
<dbReference type="RefSeq" id="WP_386100669.1">
    <property type="nucleotide sequence ID" value="NZ_JBHSAT010000007.1"/>
</dbReference>
<evidence type="ECO:0000256" key="1">
    <source>
        <dbReference type="ARBA" id="ARBA00009388"/>
    </source>
</evidence>
<evidence type="ECO:0000256" key="6">
    <source>
        <dbReference type="ARBA" id="ARBA00023049"/>
    </source>
</evidence>
<dbReference type="InterPro" id="IPR023612">
    <property type="entry name" value="Peptidase_M4"/>
</dbReference>
<evidence type="ECO:0000256" key="4">
    <source>
        <dbReference type="ARBA" id="ARBA00022801"/>
    </source>
</evidence>
<dbReference type="Proteomes" id="UP001595812">
    <property type="component" value="Unassembled WGS sequence"/>
</dbReference>
<dbReference type="Pfam" id="PF02868">
    <property type="entry name" value="Peptidase_M4_C"/>
    <property type="match status" value="1"/>
</dbReference>
<keyword evidence="3" id="KW-0479">Metal-binding</keyword>
<evidence type="ECO:0000313" key="11">
    <source>
        <dbReference type="Proteomes" id="UP001595812"/>
    </source>
</evidence>
<dbReference type="InterPro" id="IPR001570">
    <property type="entry name" value="Peptidase_M4_C_domain"/>
</dbReference>
<dbReference type="PANTHER" id="PTHR33794:SF1">
    <property type="entry name" value="BACILLOLYSIN"/>
    <property type="match status" value="1"/>
</dbReference>
<keyword evidence="5 7" id="KW-0862">Zinc</keyword>
<comment type="similarity">
    <text evidence="1 7">Belongs to the peptidase M4 family.</text>
</comment>
<dbReference type="PANTHER" id="PTHR33794">
    <property type="entry name" value="BACILLOLYSIN"/>
    <property type="match status" value="1"/>
</dbReference>
<dbReference type="PRINTS" id="PR00730">
    <property type="entry name" value="THERMOLYSIN"/>
</dbReference>
<comment type="cofactor">
    <cofactor evidence="7">
        <name>Zn(2+)</name>
        <dbReference type="ChEBI" id="CHEBI:29105"/>
    </cofactor>
</comment>
<gene>
    <name evidence="10" type="ORF">ACFOSX_10795</name>
</gene>
<proteinExistence type="inferred from homology"/>
<feature type="domain" description="Peptidase M4 C-terminal" evidence="9">
    <location>
        <begin position="201"/>
        <end position="371"/>
    </location>
</feature>
<feature type="domain" description="Peptidase M4" evidence="8">
    <location>
        <begin position="57"/>
        <end position="198"/>
    </location>
</feature>
<dbReference type="CDD" id="cd09597">
    <property type="entry name" value="M4_TLP"/>
    <property type="match status" value="1"/>
</dbReference>
<evidence type="ECO:0000256" key="7">
    <source>
        <dbReference type="RuleBase" id="RU366073"/>
    </source>
</evidence>
<evidence type="ECO:0000259" key="8">
    <source>
        <dbReference type="Pfam" id="PF01447"/>
    </source>
</evidence>
<dbReference type="InterPro" id="IPR050728">
    <property type="entry name" value="Zinc_Metalloprotease_M4"/>
</dbReference>
<keyword evidence="6 7" id="KW-0482">Metalloprotease</keyword>
<keyword evidence="2 7" id="KW-0645">Protease</keyword>
<dbReference type="SUPFAM" id="SSF55486">
    <property type="entry name" value="Metalloproteases ('zincins'), catalytic domain"/>
    <property type="match status" value="1"/>
</dbReference>
<keyword evidence="4 7" id="KW-0378">Hydrolase</keyword>
<dbReference type="Gene3D" id="1.10.390.10">
    <property type="entry name" value="Neutral Protease Domain 2"/>
    <property type="match status" value="1"/>
</dbReference>
<evidence type="ECO:0000256" key="3">
    <source>
        <dbReference type="ARBA" id="ARBA00022723"/>
    </source>
</evidence>
<dbReference type="EC" id="3.4.24.-" evidence="7"/>
<reference evidence="11" key="1">
    <citation type="journal article" date="2019" name="Int. J. Syst. Evol. Microbiol.">
        <title>The Global Catalogue of Microorganisms (GCM) 10K type strain sequencing project: providing services to taxonomists for standard genome sequencing and annotation.</title>
        <authorList>
            <consortium name="The Broad Institute Genomics Platform"/>
            <consortium name="The Broad Institute Genome Sequencing Center for Infectious Disease"/>
            <person name="Wu L."/>
            <person name="Ma J."/>
        </authorList>
    </citation>
    <scope>NUCLEOTIDE SEQUENCE [LARGE SCALE GENOMIC DNA]</scope>
    <source>
        <strain evidence="11">CECT 8979</strain>
    </source>
</reference>
<evidence type="ECO:0000256" key="2">
    <source>
        <dbReference type="ARBA" id="ARBA00022670"/>
    </source>
</evidence>
<dbReference type="InterPro" id="IPR013856">
    <property type="entry name" value="Peptidase_M4_domain"/>
</dbReference>
<organism evidence="10 11">
    <name type="scientific">Winogradskyella maritima</name>
    <dbReference type="NCBI Taxonomy" id="1517766"/>
    <lineage>
        <taxon>Bacteria</taxon>
        <taxon>Pseudomonadati</taxon>
        <taxon>Bacteroidota</taxon>
        <taxon>Flavobacteriia</taxon>
        <taxon>Flavobacteriales</taxon>
        <taxon>Flavobacteriaceae</taxon>
        <taxon>Winogradskyella</taxon>
    </lineage>
</organism>
<dbReference type="Pfam" id="PF01447">
    <property type="entry name" value="Peptidase_M4"/>
    <property type="match status" value="1"/>
</dbReference>
<evidence type="ECO:0000256" key="5">
    <source>
        <dbReference type="ARBA" id="ARBA00022833"/>
    </source>
</evidence>
<evidence type="ECO:0000313" key="10">
    <source>
        <dbReference type="EMBL" id="MFC3877718.1"/>
    </source>
</evidence>
<protein>
    <recommendedName>
        <fullName evidence="7">Neutral metalloproteinase</fullName>
        <ecNumber evidence="7">3.4.24.-</ecNumber>
    </recommendedName>
</protein>
<keyword evidence="7" id="KW-0964">Secreted</keyword>
<evidence type="ECO:0000259" key="9">
    <source>
        <dbReference type="Pfam" id="PF02868"/>
    </source>
</evidence>
<accession>A0ABV8AI94</accession>
<comment type="caution">
    <text evidence="10">The sequence shown here is derived from an EMBL/GenBank/DDBJ whole genome shotgun (WGS) entry which is preliminary data.</text>
</comment>